<dbReference type="STRING" id="675511.GCA_000341735_02523"/>
<evidence type="ECO:0000256" key="1">
    <source>
        <dbReference type="SAM" id="SignalP"/>
    </source>
</evidence>
<evidence type="ECO:0000313" key="2">
    <source>
        <dbReference type="EMBL" id="QCW81231.1"/>
    </source>
</evidence>
<accession>A0A4P9UM56</accession>
<dbReference type="AlphaFoldDB" id="A0A4P9UM56"/>
<sequence>MIKRGILIMLCFAWFIKNAQAEIAPGLVDGHLKNCPGSPNCVNSEQDDIEPIAFGDLSADEAWQKLQQAISGEGGELKSVSGDYLWAIFKTPMLRFTDDVEARLDSGNRQIHLRSASRVGYSDFGVNRRRLESIKNRYQRLSKTADR</sequence>
<reference evidence="3" key="1">
    <citation type="journal article" date="2019" name="J. Bacteriol.">
        <title>A Mutagenic Screen Identifies a TonB-Dependent Receptor Required for the Lanthanide Metal Switch in the Type I Methanotroph 'Methylotuvimicrobium buryatense' 5GB1C.</title>
        <authorList>
            <person name="Groom J.D."/>
            <person name="Ford S.M."/>
            <person name="Pesesky M.W."/>
            <person name="Lidstrom M.E."/>
        </authorList>
    </citation>
    <scope>NUCLEOTIDE SEQUENCE [LARGE SCALE GENOMIC DNA]</scope>
    <source>
        <strain evidence="3">5GB1C</strain>
    </source>
</reference>
<keyword evidence="3" id="KW-1185">Reference proteome</keyword>
<dbReference type="InterPro" id="IPR010865">
    <property type="entry name" value="DUF1499"/>
</dbReference>
<dbReference type="PANTHER" id="PTHR34801:SF6">
    <property type="entry name" value="SLL1620 PROTEIN"/>
    <property type="match status" value="1"/>
</dbReference>
<evidence type="ECO:0000313" key="3">
    <source>
        <dbReference type="Proteomes" id="UP000305881"/>
    </source>
</evidence>
<feature type="signal peptide" evidence="1">
    <location>
        <begin position="1"/>
        <end position="21"/>
    </location>
</feature>
<keyword evidence="1" id="KW-0732">Signal</keyword>
<feature type="chain" id="PRO_5020872378" evidence="1">
    <location>
        <begin position="22"/>
        <end position="147"/>
    </location>
</feature>
<dbReference type="PANTHER" id="PTHR34801">
    <property type="entry name" value="EXPRESSED PROTEIN"/>
    <property type="match status" value="1"/>
</dbReference>
<protein>
    <submittedName>
        <fullName evidence="2">DUF1499 domain-containing protein</fullName>
    </submittedName>
</protein>
<dbReference type="Proteomes" id="UP000305881">
    <property type="component" value="Chromosome"/>
</dbReference>
<dbReference type="KEGG" id="mbur:EQU24_02405"/>
<organism evidence="2 3">
    <name type="scientific">Methylotuvimicrobium buryatense</name>
    <name type="common">Methylomicrobium buryatense</name>
    <dbReference type="NCBI Taxonomy" id="95641"/>
    <lineage>
        <taxon>Bacteria</taxon>
        <taxon>Pseudomonadati</taxon>
        <taxon>Pseudomonadota</taxon>
        <taxon>Gammaproteobacteria</taxon>
        <taxon>Methylococcales</taxon>
        <taxon>Methylococcaceae</taxon>
        <taxon>Methylotuvimicrobium</taxon>
    </lineage>
</organism>
<dbReference type="Pfam" id="PF07386">
    <property type="entry name" value="DUF1499"/>
    <property type="match status" value="1"/>
</dbReference>
<gene>
    <name evidence="2" type="ORF">EQU24_02405</name>
</gene>
<proteinExistence type="predicted"/>
<dbReference type="EMBL" id="CP035467">
    <property type="protein sequence ID" value="QCW81231.1"/>
    <property type="molecule type" value="Genomic_DNA"/>
</dbReference>
<name>A0A4P9UM56_METBY</name>
<dbReference type="PIRSF" id="PIRSF026426">
    <property type="entry name" value="DUF1499"/>
    <property type="match status" value="1"/>
</dbReference>